<organism evidence="2 3">
    <name type="scientific">Senna tora</name>
    <dbReference type="NCBI Taxonomy" id="362788"/>
    <lineage>
        <taxon>Eukaryota</taxon>
        <taxon>Viridiplantae</taxon>
        <taxon>Streptophyta</taxon>
        <taxon>Embryophyta</taxon>
        <taxon>Tracheophyta</taxon>
        <taxon>Spermatophyta</taxon>
        <taxon>Magnoliopsida</taxon>
        <taxon>eudicotyledons</taxon>
        <taxon>Gunneridae</taxon>
        <taxon>Pentapetalae</taxon>
        <taxon>rosids</taxon>
        <taxon>fabids</taxon>
        <taxon>Fabales</taxon>
        <taxon>Fabaceae</taxon>
        <taxon>Caesalpinioideae</taxon>
        <taxon>Cassia clade</taxon>
        <taxon>Senna</taxon>
    </lineage>
</organism>
<dbReference type="EMBL" id="JAAIUW010000006">
    <property type="protein sequence ID" value="KAF7827837.1"/>
    <property type="molecule type" value="Genomic_DNA"/>
</dbReference>
<evidence type="ECO:0000313" key="2">
    <source>
        <dbReference type="EMBL" id="KAF7827837.1"/>
    </source>
</evidence>
<sequence>MAVRAWAEEGRSSKNDVVVSVGGEEENPPTEKWLRD</sequence>
<proteinExistence type="predicted"/>
<accession>A0A834TTF6</accession>
<feature type="compositionally biased region" description="Basic and acidic residues" evidence="1">
    <location>
        <begin position="1"/>
        <end position="14"/>
    </location>
</feature>
<keyword evidence="3" id="KW-1185">Reference proteome</keyword>
<comment type="caution">
    <text evidence="2">The sequence shown here is derived from an EMBL/GenBank/DDBJ whole genome shotgun (WGS) entry which is preliminary data.</text>
</comment>
<protein>
    <submittedName>
        <fullName evidence="2">Uncharacterized protein</fullName>
    </submittedName>
</protein>
<name>A0A834TTF6_9FABA</name>
<evidence type="ECO:0000313" key="3">
    <source>
        <dbReference type="Proteomes" id="UP000634136"/>
    </source>
</evidence>
<gene>
    <name evidence="2" type="ORF">G2W53_019001</name>
</gene>
<evidence type="ECO:0000256" key="1">
    <source>
        <dbReference type="SAM" id="MobiDB-lite"/>
    </source>
</evidence>
<dbReference type="AlphaFoldDB" id="A0A834TTF6"/>
<reference evidence="2" key="1">
    <citation type="submission" date="2020-09" db="EMBL/GenBank/DDBJ databases">
        <title>Genome-Enabled Discovery of Anthraquinone Biosynthesis in Senna tora.</title>
        <authorList>
            <person name="Kang S.-H."/>
            <person name="Pandey R.P."/>
            <person name="Lee C.-M."/>
            <person name="Sim J.-S."/>
            <person name="Jeong J.-T."/>
            <person name="Choi B.-S."/>
            <person name="Jung M."/>
            <person name="Ginzburg D."/>
            <person name="Zhao K."/>
            <person name="Won S.Y."/>
            <person name="Oh T.-J."/>
            <person name="Yu Y."/>
            <person name="Kim N.-H."/>
            <person name="Lee O.R."/>
            <person name="Lee T.-H."/>
            <person name="Bashyal P."/>
            <person name="Kim T.-S."/>
            <person name="Lee W.-H."/>
            <person name="Kawkins C."/>
            <person name="Kim C.-K."/>
            <person name="Kim J.S."/>
            <person name="Ahn B.O."/>
            <person name="Rhee S.Y."/>
            <person name="Sohng J.K."/>
        </authorList>
    </citation>
    <scope>NUCLEOTIDE SEQUENCE</scope>
    <source>
        <tissue evidence="2">Leaf</tissue>
    </source>
</reference>
<dbReference type="Proteomes" id="UP000634136">
    <property type="component" value="Unassembled WGS sequence"/>
</dbReference>
<feature type="region of interest" description="Disordered" evidence="1">
    <location>
        <begin position="1"/>
        <end position="36"/>
    </location>
</feature>